<protein>
    <recommendedName>
        <fullName evidence="10">G-protein coupled receptors family 1 profile domain-containing protein</fullName>
    </recommendedName>
</protein>
<evidence type="ECO:0000256" key="9">
    <source>
        <dbReference type="SAM" id="Phobius"/>
    </source>
</evidence>
<evidence type="ECO:0000256" key="8">
    <source>
        <dbReference type="SAM" id="MobiDB-lite"/>
    </source>
</evidence>
<keyword evidence="7" id="KW-0807">Transducer</keyword>
<name>A0A2T7PU07_POMCA</name>
<proteinExistence type="predicted"/>
<evidence type="ECO:0000256" key="7">
    <source>
        <dbReference type="ARBA" id="ARBA00023224"/>
    </source>
</evidence>
<comment type="caution">
    <text evidence="11">The sequence shown here is derived from an EMBL/GenBank/DDBJ whole genome shotgun (WGS) entry which is preliminary data.</text>
</comment>
<feature type="transmembrane region" description="Helical" evidence="9">
    <location>
        <begin position="234"/>
        <end position="255"/>
    </location>
</feature>
<feature type="transmembrane region" description="Helical" evidence="9">
    <location>
        <begin position="142"/>
        <end position="162"/>
    </location>
</feature>
<evidence type="ECO:0000256" key="4">
    <source>
        <dbReference type="ARBA" id="ARBA00023040"/>
    </source>
</evidence>
<keyword evidence="3 9" id="KW-1133">Transmembrane helix</keyword>
<evidence type="ECO:0000259" key="10">
    <source>
        <dbReference type="PROSITE" id="PS50262"/>
    </source>
</evidence>
<keyword evidence="5 9" id="KW-0472">Membrane</keyword>
<evidence type="ECO:0000256" key="3">
    <source>
        <dbReference type="ARBA" id="ARBA00022989"/>
    </source>
</evidence>
<dbReference type="Pfam" id="PF00001">
    <property type="entry name" value="7tm_1"/>
    <property type="match status" value="1"/>
</dbReference>
<evidence type="ECO:0000313" key="11">
    <source>
        <dbReference type="EMBL" id="PVD36913.1"/>
    </source>
</evidence>
<keyword evidence="12" id="KW-1185">Reference proteome</keyword>
<evidence type="ECO:0000256" key="6">
    <source>
        <dbReference type="ARBA" id="ARBA00023170"/>
    </source>
</evidence>
<dbReference type="EMBL" id="PZQS01000002">
    <property type="protein sequence ID" value="PVD36913.1"/>
    <property type="molecule type" value="Genomic_DNA"/>
</dbReference>
<keyword evidence="4" id="KW-0297">G-protein coupled receptor</keyword>
<dbReference type="AlphaFoldDB" id="A0A2T7PU07"/>
<evidence type="ECO:0000256" key="2">
    <source>
        <dbReference type="ARBA" id="ARBA00022692"/>
    </source>
</evidence>
<feature type="transmembrane region" description="Helical" evidence="9">
    <location>
        <begin position="67"/>
        <end position="87"/>
    </location>
</feature>
<gene>
    <name evidence="11" type="ORF">C0Q70_03906</name>
</gene>
<accession>A0A2T7PU07</accession>
<feature type="transmembrane region" description="Helical" evidence="9">
    <location>
        <begin position="313"/>
        <end position="333"/>
    </location>
</feature>
<organism evidence="11 12">
    <name type="scientific">Pomacea canaliculata</name>
    <name type="common">Golden apple snail</name>
    <dbReference type="NCBI Taxonomy" id="400727"/>
    <lineage>
        <taxon>Eukaryota</taxon>
        <taxon>Metazoa</taxon>
        <taxon>Spiralia</taxon>
        <taxon>Lophotrochozoa</taxon>
        <taxon>Mollusca</taxon>
        <taxon>Gastropoda</taxon>
        <taxon>Caenogastropoda</taxon>
        <taxon>Architaenioglossa</taxon>
        <taxon>Ampullarioidea</taxon>
        <taxon>Ampullariidae</taxon>
        <taxon>Pomacea</taxon>
    </lineage>
</organism>
<feature type="region of interest" description="Disordered" evidence="8">
    <location>
        <begin position="275"/>
        <end position="294"/>
    </location>
</feature>
<dbReference type="OMA" id="KREHEEC"/>
<dbReference type="InterPro" id="IPR000276">
    <property type="entry name" value="GPCR_Rhodpsn"/>
</dbReference>
<keyword evidence="6" id="KW-0675">Receptor</keyword>
<comment type="subcellular location">
    <subcellularLocation>
        <location evidence="1">Membrane</location>
        <topology evidence="1">Multi-pass membrane protein</topology>
    </subcellularLocation>
</comment>
<dbReference type="InterPro" id="IPR017452">
    <property type="entry name" value="GPCR_Rhodpsn_7TM"/>
</dbReference>
<dbReference type="GO" id="GO:0004930">
    <property type="term" value="F:G protein-coupled receptor activity"/>
    <property type="evidence" value="ECO:0007669"/>
    <property type="project" value="UniProtKB-KW"/>
</dbReference>
<dbReference type="PROSITE" id="PS50262">
    <property type="entry name" value="G_PROTEIN_RECEP_F1_2"/>
    <property type="match status" value="1"/>
</dbReference>
<reference evidence="11 12" key="1">
    <citation type="submission" date="2018-04" db="EMBL/GenBank/DDBJ databases">
        <title>The genome of golden apple snail Pomacea canaliculata provides insight into stress tolerance and invasive adaptation.</title>
        <authorList>
            <person name="Liu C."/>
            <person name="Liu B."/>
            <person name="Ren Y."/>
            <person name="Zhang Y."/>
            <person name="Wang H."/>
            <person name="Li S."/>
            <person name="Jiang F."/>
            <person name="Yin L."/>
            <person name="Zhang G."/>
            <person name="Qian W."/>
            <person name="Fan W."/>
        </authorList>
    </citation>
    <scope>NUCLEOTIDE SEQUENCE [LARGE SCALE GENOMIC DNA]</scope>
    <source>
        <strain evidence="11">SZHN2017</strain>
        <tissue evidence="11">Muscle</tissue>
    </source>
</reference>
<dbReference type="PANTHER" id="PTHR24243">
    <property type="entry name" value="G-PROTEIN COUPLED RECEPTOR"/>
    <property type="match status" value="1"/>
</dbReference>
<feature type="domain" description="G-protein coupled receptors family 1 profile" evidence="10">
    <location>
        <begin position="79"/>
        <end position="353"/>
    </location>
</feature>
<keyword evidence="2 9" id="KW-0812">Transmembrane</keyword>
<evidence type="ECO:0000313" key="12">
    <source>
        <dbReference type="Proteomes" id="UP000245119"/>
    </source>
</evidence>
<evidence type="ECO:0000256" key="1">
    <source>
        <dbReference type="ARBA" id="ARBA00004141"/>
    </source>
</evidence>
<dbReference type="Gene3D" id="1.20.1070.10">
    <property type="entry name" value="Rhodopsin 7-helix transmembrane proteins"/>
    <property type="match status" value="1"/>
</dbReference>
<feature type="transmembrane region" description="Helical" evidence="9">
    <location>
        <begin position="99"/>
        <end position="122"/>
    </location>
</feature>
<dbReference type="PANTHER" id="PTHR24243:SF230">
    <property type="entry name" value="G-PROTEIN COUPLED RECEPTORS FAMILY 1 PROFILE DOMAIN-CONTAINING PROTEIN"/>
    <property type="match status" value="1"/>
</dbReference>
<sequence length="353" mass="39253">MAPTYDNLFANATTDHTTASSFFANESSAQTTSTILAVNTTIAQTITSTTASGNSSIDAATKVINSFMPLVLIVFGSVFNAFIILGMRTKEFRDLSTSMYMTAGAVNDLLGLLIALTAHWLYVNFPETIVRGGRADILCRFFNFYGWGQADVGIVIITAMTADRAYGILRPMSISNPVWRAKVTIAVVIGVCVVKDFHFWFQSDLVDLGRNERMCDVFPQTVSYRVFYEEVWPWIHASFLAVCFVIMLTSNSIIIHQVRTRAGTRSGSIKKVSVRKEGSGQRGNNVPDPRDSNTMTIHTRNYDHYARHVTSMLLAESFTLILLTFPFSVQLVVSSQLNLDTVEKQRTNAFVFP</sequence>
<dbReference type="OrthoDB" id="9990906at2759"/>
<dbReference type="Proteomes" id="UP000245119">
    <property type="component" value="Linkage Group LG2"/>
</dbReference>
<evidence type="ECO:0000256" key="5">
    <source>
        <dbReference type="ARBA" id="ARBA00023136"/>
    </source>
</evidence>
<dbReference type="SUPFAM" id="SSF81321">
    <property type="entry name" value="Family A G protein-coupled receptor-like"/>
    <property type="match status" value="1"/>
</dbReference>
<dbReference type="GO" id="GO:0005886">
    <property type="term" value="C:plasma membrane"/>
    <property type="evidence" value="ECO:0007669"/>
    <property type="project" value="TreeGrafter"/>
</dbReference>